<keyword evidence="1" id="KW-1133">Transmembrane helix</keyword>
<accession>A0A8J2NS89</accession>
<evidence type="ECO:0000313" key="3">
    <source>
        <dbReference type="Proteomes" id="UP000708208"/>
    </source>
</evidence>
<evidence type="ECO:0000256" key="1">
    <source>
        <dbReference type="SAM" id="Phobius"/>
    </source>
</evidence>
<evidence type="ECO:0000313" key="2">
    <source>
        <dbReference type="EMBL" id="CAG7719343.1"/>
    </source>
</evidence>
<proteinExistence type="predicted"/>
<sequence>MITIKSFKNCLILEEQNVSRKGLQGRITQLLPVSFFESSFLFVGVYAFDPDSCQFLYSILPEDLKTPGSLALLIGYEYNCRLNMDKSIRWLRSASVFSLSSCRINNFCASCRLLQLEVSQFNKICSDLIYSFKLVCLSIATTGVYFFIRLHETQPFVAVVALSLGLYSGTFYVIVFDKAFTIPRMVQDLKDEILLAEAKVAFRVQNTGARRYLESVNNVVIK</sequence>
<feature type="transmembrane region" description="Helical" evidence="1">
    <location>
        <begin position="128"/>
        <end position="148"/>
    </location>
</feature>
<organism evidence="2 3">
    <name type="scientific">Allacma fusca</name>
    <dbReference type="NCBI Taxonomy" id="39272"/>
    <lineage>
        <taxon>Eukaryota</taxon>
        <taxon>Metazoa</taxon>
        <taxon>Ecdysozoa</taxon>
        <taxon>Arthropoda</taxon>
        <taxon>Hexapoda</taxon>
        <taxon>Collembola</taxon>
        <taxon>Symphypleona</taxon>
        <taxon>Sminthuridae</taxon>
        <taxon>Allacma</taxon>
    </lineage>
</organism>
<keyword evidence="1" id="KW-0812">Transmembrane</keyword>
<feature type="transmembrane region" description="Helical" evidence="1">
    <location>
        <begin position="154"/>
        <end position="175"/>
    </location>
</feature>
<dbReference type="AlphaFoldDB" id="A0A8J2NS89"/>
<comment type="caution">
    <text evidence="2">The sequence shown here is derived from an EMBL/GenBank/DDBJ whole genome shotgun (WGS) entry which is preliminary data.</text>
</comment>
<keyword evidence="1" id="KW-0472">Membrane</keyword>
<name>A0A8J2NS89_9HEXA</name>
<keyword evidence="3" id="KW-1185">Reference proteome</keyword>
<gene>
    <name evidence="2" type="ORF">AFUS01_LOCUS8674</name>
</gene>
<reference evidence="2" key="1">
    <citation type="submission" date="2021-06" db="EMBL/GenBank/DDBJ databases">
        <authorList>
            <person name="Hodson N. C."/>
            <person name="Mongue J. A."/>
            <person name="Jaron S. K."/>
        </authorList>
    </citation>
    <scope>NUCLEOTIDE SEQUENCE</scope>
</reference>
<dbReference type="EMBL" id="CAJVCH010060626">
    <property type="protein sequence ID" value="CAG7719343.1"/>
    <property type="molecule type" value="Genomic_DNA"/>
</dbReference>
<dbReference type="Proteomes" id="UP000708208">
    <property type="component" value="Unassembled WGS sequence"/>
</dbReference>
<protein>
    <submittedName>
        <fullName evidence="2">Uncharacterized protein</fullName>
    </submittedName>
</protein>
<feature type="non-terminal residue" evidence="2">
    <location>
        <position position="1"/>
    </location>
</feature>